<evidence type="ECO:0000313" key="2">
    <source>
        <dbReference type="Proteomes" id="UP000199494"/>
    </source>
</evidence>
<dbReference type="STRING" id="530584.SAMN05421630_101951"/>
<accession>A0A1G6JZZ2</accession>
<dbReference type="AlphaFoldDB" id="A0A1G6JZZ2"/>
<keyword evidence="2" id="KW-1185">Reference proteome</keyword>
<dbReference type="Proteomes" id="UP000199494">
    <property type="component" value="Unassembled WGS sequence"/>
</dbReference>
<name>A0A1G6JZZ2_9PSEU</name>
<gene>
    <name evidence="1" type="ORF">SAMN05421630_101951</name>
</gene>
<reference evidence="1 2" key="1">
    <citation type="submission" date="2016-10" db="EMBL/GenBank/DDBJ databases">
        <authorList>
            <person name="de Groot N.N."/>
        </authorList>
    </citation>
    <scope>NUCLEOTIDE SEQUENCE [LARGE SCALE GENOMIC DNA]</scope>
    <source>
        <strain evidence="1 2">CGMCC 4.5506</strain>
    </source>
</reference>
<organism evidence="1 2">
    <name type="scientific">Prauserella marina</name>
    <dbReference type="NCBI Taxonomy" id="530584"/>
    <lineage>
        <taxon>Bacteria</taxon>
        <taxon>Bacillati</taxon>
        <taxon>Actinomycetota</taxon>
        <taxon>Actinomycetes</taxon>
        <taxon>Pseudonocardiales</taxon>
        <taxon>Pseudonocardiaceae</taxon>
        <taxon>Prauserella</taxon>
    </lineage>
</organism>
<protein>
    <submittedName>
        <fullName evidence="1">Uncharacterized protein</fullName>
    </submittedName>
</protein>
<sequence>MGYGIAGLDGCHPEKLGLSEHTFTLSTSNVNI</sequence>
<evidence type="ECO:0000313" key="1">
    <source>
        <dbReference type="EMBL" id="SDC24287.1"/>
    </source>
</evidence>
<proteinExistence type="predicted"/>
<dbReference type="EMBL" id="FMZE01000001">
    <property type="protein sequence ID" value="SDC24287.1"/>
    <property type="molecule type" value="Genomic_DNA"/>
</dbReference>